<sequence length="280" mass="31377">MSNLLPPPIYSWWEAIFMCRRLAWLLVLFLTVFCVTPAQAAELVNPITLYQESVKVENMIKQGESPGKVLTALETLSDMYTRLDPRNIHQRVEGQQAVTAELIALKQMFAAVKGPEQAVAEYRIHRLSVAFDSLAYPTSSTWLPVARSMENNLDKLIETVAKGDQKAARATMSKLRQERDGIWLALQLHGHPAELNALQSAHRYVESQLAMEQVADKQGTLDALGSYKASIGSVTSQIHKVEDPPFLPVLHLTLDPMMYGTAGAMILALFGWRMFRKKKN</sequence>
<dbReference type="Proteomes" id="UP000195437">
    <property type="component" value="Chromosome"/>
</dbReference>
<keyword evidence="1" id="KW-1133">Transmembrane helix</keyword>
<accession>A0A1Y0IPY8</accession>
<keyword evidence="1" id="KW-0472">Membrane</keyword>
<protein>
    <recommendedName>
        <fullName evidence="4">Sporulation protein YpjB</fullName>
    </recommendedName>
</protein>
<evidence type="ECO:0000256" key="1">
    <source>
        <dbReference type="SAM" id="Phobius"/>
    </source>
</evidence>
<evidence type="ECO:0000313" key="3">
    <source>
        <dbReference type="Proteomes" id="UP000195437"/>
    </source>
</evidence>
<name>A0A1Y0IPY8_9BACL</name>
<dbReference type="EMBL" id="CP021434">
    <property type="protein sequence ID" value="ARU62581.1"/>
    <property type="molecule type" value="Genomic_DNA"/>
</dbReference>
<proteinExistence type="predicted"/>
<keyword evidence="1" id="KW-0812">Transmembrane</keyword>
<dbReference type="Pfam" id="PF09577">
    <property type="entry name" value="Spore_YpjB"/>
    <property type="match status" value="1"/>
</dbReference>
<gene>
    <name evidence="2" type="ORF">CBW65_17615</name>
</gene>
<evidence type="ECO:0000313" key="2">
    <source>
        <dbReference type="EMBL" id="ARU62581.1"/>
    </source>
</evidence>
<keyword evidence="3" id="KW-1185">Reference proteome</keyword>
<feature type="transmembrane region" description="Helical" evidence="1">
    <location>
        <begin position="257"/>
        <end position="275"/>
    </location>
</feature>
<dbReference type="InterPro" id="IPR014231">
    <property type="entry name" value="Spore_YpjB"/>
</dbReference>
<dbReference type="AlphaFoldDB" id="A0A1Y0IPY8"/>
<evidence type="ECO:0008006" key="4">
    <source>
        <dbReference type="Google" id="ProtNLM"/>
    </source>
</evidence>
<organism evidence="2 3">
    <name type="scientific">Tumebacillus avium</name>
    <dbReference type="NCBI Taxonomy" id="1903704"/>
    <lineage>
        <taxon>Bacteria</taxon>
        <taxon>Bacillati</taxon>
        <taxon>Bacillota</taxon>
        <taxon>Bacilli</taxon>
        <taxon>Bacillales</taxon>
        <taxon>Alicyclobacillaceae</taxon>
        <taxon>Tumebacillus</taxon>
    </lineage>
</organism>
<dbReference type="KEGG" id="tum:CBW65_17615"/>
<reference evidence="3" key="1">
    <citation type="submission" date="2017-05" db="EMBL/GenBank/DDBJ databases">
        <authorList>
            <person name="Sung H."/>
        </authorList>
    </citation>
    <scope>NUCLEOTIDE SEQUENCE [LARGE SCALE GENOMIC DNA]</scope>
    <source>
        <strain evidence="3">AR23208</strain>
    </source>
</reference>